<dbReference type="InterPro" id="IPR011250">
    <property type="entry name" value="OMP/PagP_B-barrel"/>
</dbReference>
<evidence type="ECO:0000256" key="1">
    <source>
        <dbReference type="ARBA" id="ARBA00022475"/>
    </source>
</evidence>
<name>A0A4S4A057_9FLAO</name>
<dbReference type="Proteomes" id="UP000307507">
    <property type="component" value="Unassembled WGS sequence"/>
</dbReference>
<feature type="signal peptide" evidence="6">
    <location>
        <begin position="1"/>
        <end position="20"/>
    </location>
</feature>
<keyword evidence="2 6" id="KW-0732">Signal</keyword>
<evidence type="ECO:0000313" key="8">
    <source>
        <dbReference type="Proteomes" id="UP000307507"/>
    </source>
</evidence>
<dbReference type="EMBL" id="SSNZ01000002">
    <property type="protein sequence ID" value="THF51661.1"/>
    <property type="molecule type" value="Genomic_DNA"/>
</dbReference>
<proteinExistence type="predicted"/>
<gene>
    <name evidence="7" type="ORF">E6C50_07830</name>
</gene>
<keyword evidence="5" id="KW-0449">Lipoprotein</keyword>
<evidence type="ECO:0000256" key="6">
    <source>
        <dbReference type="SAM" id="SignalP"/>
    </source>
</evidence>
<evidence type="ECO:0000256" key="2">
    <source>
        <dbReference type="ARBA" id="ARBA00022729"/>
    </source>
</evidence>
<reference evidence="7 8" key="1">
    <citation type="submission" date="2019-04" db="EMBL/GenBank/DDBJ databases">
        <title>Flavobacterium sp. nov. isolated from construction timber.</title>
        <authorList>
            <person name="Lin S.-Y."/>
            <person name="Chang C.-T."/>
            <person name="Young C.-C."/>
        </authorList>
    </citation>
    <scope>NUCLEOTIDE SEQUENCE [LARGE SCALE GENOMIC DNA]</scope>
    <source>
        <strain evidence="7 8">CC-CTC003</strain>
    </source>
</reference>
<evidence type="ECO:0000256" key="5">
    <source>
        <dbReference type="ARBA" id="ARBA00023288"/>
    </source>
</evidence>
<dbReference type="Pfam" id="PF03783">
    <property type="entry name" value="CsgG"/>
    <property type="match status" value="1"/>
</dbReference>
<dbReference type="PROSITE" id="PS51257">
    <property type="entry name" value="PROKAR_LIPOPROTEIN"/>
    <property type="match status" value="1"/>
</dbReference>
<dbReference type="GO" id="GO:0030288">
    <property type="term" value="C:outer membrane-bounded periplasmic space"/>
    <property type="evidence" value="ECO:0007669"/>
    <property type="project" value="InterPro"/>
</dbReference>
<dbReference type="AlphaFoldDB" id="A0A4S4A057"/>
<dbReference type="PANTHER" id="PTHR41164:SF1">
    <property type="entry name" value="CURLI PRODUCTION ASSEMBLY_TRANSPORT COMPONENT CSGG"/>
    <property type="match status" value="1"/>
</dbReference>
<dbReference type="PANTHER" id="PTHR41164">
    <property type="entry name" value="CURLI PRODUCTION ASSEMBLY/TRANSPORT COMPONENT CSGG"/>
    <property type="match status" value="1"/>
</dbReference>
<sequence>MKRAPLLSLLLVLTLSGCGAYFNQPVGVEKAAIGEPTPSTSALKSLPPPKEPVVIGVYKFRDQTGQYKPTETGSTFSTAVTQGATSILIKALEDSKWFTPIERENLANLMNERNIIRSTRQEYNKDQNAPEMQLAPLLYAGVLLEGGVISYDSNIITGGYGARYFGAGGSTRYKQDRITIYLRLVSTSNGKILKTIYVSKTILSQSVDASLFRYVDFKRLLEVETGFTKNEPIQMAITEAIEKGVEGLIIEGIRDNIWEAKAPIAKLTELINNYDAEKQDADVSGLYGRHFTERRARYGIEIGGGTTLINGDYPNAELKPMIRGGLKYFFWPNFNMTASLSPSWFGNKNYLDVGYLIGDLNFELLVLPYDRCTPYIYGGGGLGINSAYENLHTKIQFGLGVEYLLTDNFGIKLYGENNITFSDKVDYLVMGKRDDYYWRFGAGITYYFPKQKYPNKAMKKHVEESKRGTGYTNGFPEN</sequence>
<keyword evidence="4" id="KW-0564">Palmitate</keyword>
<dbReference type="Gene3D" id="3.40.50.10610">
    <property type="entry name" value="ABC-type transport auxiliary lipoprotein component"/>
    <property type="match status" value="2"/>
</dbReference>
<dbReference type="OrthoDB" id="1110708at2"/>
<feature type="chain" id="PRO_5020329942" description="Curli production assembly/transport component CsgG" evidence="6">
    <location>
        <begin position="21"/>
        <end position="478"/>
    </location>
</feature>
<organism evidence="7 8">
    <name type="scientific">Flavobacterium supellecticarium</name>
    <dbReference type="NCBI Taxonomy" id="2565924"/>
    <lineage>
        <taxon>Bacteria</taxon>
        <taxon>Pseudomonadati</taxon>
        <taxon>Bacteroidota</taxon>
        <taxon>Flavobacteriia</taxon>
        <taxon>Flavobacteriales</taxon>
        <taxon>Flavobacteriaceae</taxon>
        <taxon>Flavobacterium</taxon>
    </lineage>
</organism>
<evidence type="ECO:0000313" key="7">
    <source>
        <dbReference type="EMBL" id="THF51661.1"/>
    </source>
</evidence>
<dbReference type="RefSeq" id="WP_136402645.1">
    <property type="nucleotide sequence ID" value="NZ_SSNZ01000002.1"/>
</dbReference>
<dbReference type="Gene3D" id="2.40.160.20">
    <property type="match status" value="1"/>
</dbReference>
<keyword evidence="1" id="KW-1003">Cell membrane</keyword>
<evidence type="ECO:0000256" key="4">
    <source>
        <dbReference type="ARBA" id="ARBA00023139"/>
    </source>
</evidence>
<evidence type="ECO:0008006" key="9">
    <source>
        <dbReference type="Google" id="ProtNLM"/>
    </source>
</evidence>
<evidence type="ECO:0000256" key="3">
    <source>
        <dbReference type="ARBA" id="ARBA00023136"/>
    </source>
</evidence>
<protein>
    <recommendedName>
        <fullName evidence="9">Curli production assembly/transport component CsgG</fullName>
    </recommendedName>
</protein>
<keyword evidence="3" id="KW-0472">Membrane</keyword>
<comment type="caution">
    <text evidence="7">The sequence shown here is derived from an EMBL/GenBank/DDBJ whole genome shotgun (WGS) entry which is preliminary data.</text>
</comment>
<dbReference type="InterPro" id="IPR005534">
    <property type="entry name" value="Curli_assmbl/transp-comp_CsgG"/>
</dbReference>
<keyword evidence="8" id="KW-1185">Reference proteome</keyword>
<accession>A0A4S4A057</accession>
<dbReference type="SUPFAM" id="SSF56925">
    <property type="entry name" value="OMPA-like"/>
    <property type="match status" value="1"/>
</dbReference>